<reference evidence="2" key="1">
    <citation type="submission" date="2021-01" db="EMBL/GenBank/DDBJ databases">
        <authorList>
            <person name="Corre E."/>
            <person name="Pelletier E."/>
            <person name="Niang G."/>
            <person name="Scheremetjew M."/>
            <person name="Finn R."/>
            <person name="Kale V."/>
            <person name="Holt S."/>
            <person name="Cochrane G."/>
            <person name="Meng A."/>
            <person name="Brown T."/>
            <person name="Cohen L."/>
        </authorList>
    </citation>
    <scope>NUCLEOTIDE SEQUENCE</scope>
    <source>
        <strain evidence="2">SAG 63-3</strain>
    </source>
</reference>
<sequence length="173" mass="19554">MLHWQPTFCDFNIPPILPETKEPEVQKSDSTTVSHASQDEETNGLIEAPIVNDTSTSSPTTQIPEIPDSYTAITKSTTETSNLEKRPEQVKEVKQMPAVSKSKSNESVKDTIDKTTVLLRPNERYGSLNQLMNQLPTCNRELKKMNEAWRARLLKNFFCSSSQPKKSSKKQKV</sequence>
<dbReference type="AlphaFoldDB" id="A0A7S0V3W8"/>
<evidence type="ECO:0000313" key="2">
    <source>
        <dbReference type="EMBL" id="CAD8779385.1"/>
    </source>
</evidence>
<accession>A0A7S0V3W8</accession>
<feature type="compositionally biased region" description="Basic and acidic residues" evidence="1">
    <location>
        <begin position="82"/>
        <end position="94"/>
    </location>
</feature>
<dbReference type="EMBL" id="HBFM01021897">
    <property type="protein sequence ID" value="CAD8779385.1"/>
    <property type="molecule type" value="Transcribed_RNA"/>
</dbReference>
<feature type="compositionally biased region" description="Polar residues" evidence="1">
    <location>
        <begin position="52"/>
        <end position="63"/>
    </location>
</feature>
<feature type="region of interest" description="Disordered" evidence="1">
    <location>
        <begin position="14"/>
        <end position="108"/>
    </location>
</feature>
<proteinExistence type="predicted"/>
<name>A0A7S0V3W8_9CHLO</name>
<gene>
    <name evidence="2" type="ORF">PPAR00522_LOCUS14255</name>
</gene>
<protein>
    <submittedName>
        <fullName evidence="2">Uncharacterized protein</fullName>
    </submittedName>
</protein>
<feature type="compositionally biased region" description="Polar residues" evidence="1">
    <location>
        <begin position="71"/>
        <end position="81"/>
    </location>
</feature>
<evidence type="ECO:0000256" key="1">
    <source>
        <dbReference type="SAM" id="MobiDB-lite"/>
    </source>
</evidence>
<organism evidence="2">
    <name type="scientific">Polytomella parva</name>
    <dbReference type="NCBI Taxonomy" id="51329"/>
    <lineage>
        <taxon>Eukaryota</taxon>
        <taxon>Viridiplantae</taxon>
        <taxon>Chlorophyta</taxon>
        <taxon>core chlorophytes</taxon>
        <taxon>Chlorophyceae</taxon>
        <taxon>CS clade</taxon>
        <taxon>Chlamydomonadales</taxon>
        <taxon>Chlamydomonadaceae</taxon>
        <taxon>Polytomella</taxon>
    </lineage>
</organism>